<feature type="coiled-coil region" evidence="1">
    <location>
        <begin position="62"/>
        <end position="89"/>
    </location>
</feature>
<proteinExistence type="predicted"/>
<keyword evidence="3" id="KW-1185">Reference proteome</keyword>
<protein>
    <submittedName>
        <fullName evidence="2">Uncharacterized protein</fullName>
    </submittedName>
</protein>
<comment type="caution">
    <text evidence="2">The sequence shown here is derived from an EMBL/GenBank/DDBJ whole genome shotgun (WGS) entry which is preliminary data.</text>
</comment>
<dbReference type="Proteomes" id="UP001596112">
    <property type="component" value="Unassembled WGS sequence"/>
</dbReference>
<name>A0ABW1BJ09_9ACTN</name>
<accession>A0ABW1BJ09</accession>
<sequence length="175" mass="18530">MFRIIRTTALTSLREQASRVDGLAERVEELDVTVGLATDSAIRADLVVEELLTSLGRAYAGEARAVRAAREARAELDRVRANVEADTRAELDSIHAEVARLQADAADTETGQTMRAGIAYGVLHRLYLDALARGVTPDPGLRLVALVLGFGAERPEAVRGAENGAGLAALDGPAT</sequence>
<gene>
    <name evidence="2" type="ORF">ACFQGO_34775</name>
</gene>
<keyword evidence="1" id="KW-0175">Coiled coil</keyword>
<organism evidence="2 3">
    <name type="scientific">Streptomyces heilongjiangensis</name>
    <dbReference type="NCBI Taxonomy" id="945052"/>
    <lineage>
        <taxon>Bacteria</taxon>
        <taxon>Bacillati</taxon>
        <taxon>Actinomycetota</taxon>
        <taxon>Actinomycetes</taxon>
        <taxon>Kitasatosporales</taxon>
        <taxon>Streptomycetaceae</taxon>
        <taxon>Streptomyces</taxon>
    </lineage>
</organism>
<dbReference type="EMBL" id="JBHSNZ010000038">
    <property type="protein sequence ID" value="MFC5812613.1"/>
    <property type="molecule type" value="Genomic_DNA"/>
</dbReference>
<evidence type="ECO:0000256" key="1">
    <source>
        <dbReference type="SAM" id="Coils"/>
    </source>
</evidence>
<evidence type="ECO:0000313" key="3">
    <source>
        <dbReference type="Proteomes" id="UP001596112"/>
    </source>
</evidence>
<evidence type="ECO:0000313" key="2">
    <source>
        <dbReference type="EMBL" id="MFC5812613.1"/>
    </source>
</evidence>
<reference evidence="3" key="1">
    <citation type="journal article" date="2019" name="Int. J. Syst. Evol. Microbiol.">
        <title>The Global Catalogue of Microorganisms (GCM) 10K type strain sequencing project: providing services to taxonomists for standard genome sequencing and annotation.</title>
        <authorList>
            <consortium name="The Broad Institute Genomics Platform"/>
            <consortium name="The Broad Institute Genome Sequencing Center for Infectious Disease"/>
            <person name="Wu L."/>
            <person name="Ma J."/>
        </authorList>
    </citation>
    <scope>NUCLEOTIDE SEQUENCE [LARGE SCALE GENOMIC DNA]</scope>
    <source>
        <strain evidence="3">JCM 9918</strain>
    </source>
</reference>
<dbReference type="RefSeq" id="WP_272172190.1">
    <property type="nucleotide sequence ID" value="NZ_JAQOSL010000046.1"/>
</dbReference>